<evidence type="ECO:0000313" key="5">
    <source>
        <dbReference type="Proteomes" id="UP000005408"/>
    </source>
</evidence>
<dbReference type="EnsemblMetazoa" id="G454.10">
    <property type="protein sequence ID" value="G454.10:cds"/>
    <property type="gene ID" value="G454"/>
</dbReference>
<dbReference type="AlphaFoldDB" id="K1QYH4"/>
<protein>
    <submittedName>
        <fullName evidence="3 4">Uncharacterized protein</fullName>
    </submittedName>
</protein>
<gene>
    <name evidence="3" type="ORF">CGI_10020421</name>
</gene>
<keyword evidence="2" id="KW-0812">Transmembrane</keyword>
<evidence type="ECO:0000313" key="4">
    <source>
        <dbReference type="EnsemblMetazoa" id="G454.10:cds"/>
    </source>
</evidence>
<evidence type="ECO:0000256" key="2">
    <source>
        <dbReference type="SAM" id="Phobius"/>
    </source>
</evidence>
<organism evidence="3">
    <name type="scientific">Magallana gigas</name>
    <name type="common">Pacific oyster</name>
    <name type="synonym">Crassostrea gigas</name>
    <dbReference type="NCBI Taxonomy" id="29159"/>
    <lineage>
        <taxon>Eukaryota</taxon>
        <taxon>Metazoa</taxon>
        <taxon>Spiralia</taxon>
        <taxon>Lophotrochozoa</taxon>
        <taxon>Mollusca</taxon>
        <taxon>Bivalvia</taxon>
        <taxon>Autobranchia</taxon>
        <taxon>Pteriomorphia</taxon>
        <taxon>Ostreida</taxon>
        <taxon>Ostreoidea</taxon>
        <taxon>Ostreidae</taxon>
        <taxon>Magallana</taxon>
    </lineage>
</organism>
<dbReference type="HOGENOM" id="CLU_847979_0_0_1"/>
<dbReference type="KEGG" id="crg:105341712"/>
<accession>K1QYH4</accession>
<evidence type="ECO:0000256" key="1">
    <source>
        <dbReference type="SAM" id="MobiDB-lite"/>
    </source>
</evidence>
<dbReference type="EnsemblMetazoa" id="G454.9">
    <property type="protein sequence ID" value="G454.9:cds"/>
    <property type="gene ID" value="G454"/>
</dbReference>
<keyword evidence="2" id="KW-0472">Membrane</keyword>
<name>K1QYH4_MAGGI</name>
<feature type="compositionally biased region" description="Polar residues" evidence="1">
    <location>
        <begin position="230"/>
        <end position="242"/>
    </location>
</feature>
<dbReference type="EnsemblMetazoa" id="G454.5">
    <property type="protein sequence ID" value="G454.5:cds"/>
    <property type="gene ID" value="G454"/>
</dbReference>
<sequence>MTDAMTVNYLFFLGILIPCIITIVLFIVFIYCMRKFRIRREIMTKKHDPHGRLRKLHGAYAPPPPPLPPMWSRQSAQFKQKDRLLCERDNEAYDEAGEISQAQGGNHQLYQTCNDSGMSDLSEAQYRYDQERPYSQSSTDSEDSGFRSSRSGQYLHSAQNSNTQDMPLFKPIKSHRESLTMTVHQGCSSKQPSPSHRANSNCDFCRSSSRQSKQKQSRPSSRRKVCDTRPPSTLHQTPSPTCTKLDPVTMTFISNSSPSTLDLLPPPHTYRKNSPEAIDLQQIETDVKLSHIPSISQQCRPMTMTTAIVHAPLHHYTDNTPRMSYSVV</sequence>
<feature type="transmembrane region" description="Helical" evidence="2">
    <location>
        <begin position="6"/>
        <end position="33"/>
    </location>
</feature>
<dbReference type="EnsemblMetazoa" id="G454.2">
    <property type="protein sequence ID" value="G454.2:cds"/>
    <property type="gene ID" value="G454"/>
</dbReference>
<evidence type="ECO:0000313" key="3">
    <source>
        <dbReference type="EMBL" id="EKC38748.1"/>
    </source>
</evidence>
<feature type="compositionally biased region" description="Polar residues" evidence="1">
    <location>
        <begin position="146"/>
        <end position="165"/>
    </location>
</feature>
<keyword evidence="2" id="KW-1133">Transmembrane helix</keyword>
<proteinExistence type="predicted"/>
<dbReference type="Proteomes" id="UP000005408">
    <property type="component" value="Unassembled WGS sequence"/>
</dbReference>
<reference evidence="4" key="2">
    <citation type="submission" date="2022-08" db="UniProtKB">
        <authorList>
            <consortium name="EnsemblMetazoa"/>
        </authorList>
    </citation>
    <scope>IDENTIFICATION</scope>
    <source>
        <strain evidence="4">05x7-T-G4-1.051#20</strain>
    </source>
</reference>
<feature type="compositionally biased region" description="Basic residues" evidence="1">
    <location>
        <begin position="212"/>
        <end position="223"/>
    </location>
</feature>
<dbReference type="OrthoDB" id="6122240at2759"/>
<dbReference type="EMBL" id="JH817704">
    <property type="protein sequence ID" value="EKC38748.1"/>
    <property type="molecule type" value="Genomic_DNA"/>
</dbReference>
<dbReference type="EnsemblMetazoa" id="G454.6">
    <property type="protein sequence ID" value="G454.6:cds"/>
    <property type="gene ID" value="G454"/>
</dbReference>
<feature type="region of interest" description="Disordered" evidence="1">
    <location>
        <begin position="180"/>
        <end position="245"/>
    </location>
</feature>
<feature type="region of interest" description="Disordered" evidence="1">
    <location>
        <begin position="130"/>
        <end position="168"/>
    </location>
</feature>
<dbReference type="EnsemblMetazoa" id="G454.3">
    <property type="protein sequence ID" value="G454.3:cds"/>
    <property type="gene ID" value="G454"/>
</dbReference>
<reference evidence="3" key="1">
    <citation type="journal article" date="2012" name="Nature">
        <title>The oyster genome reveals stress adaptation and complexity of shell formation.</title>
        <authorList>
            <person name="Zhang G."/>
            <person name="Fang X."/>
            <person name="Guo X."/>
            <person name="Li L."/>
            <person name="Luo R."/>
            <person name="Xu F."/>
            <person name="Yang P."/>
            <person name="Zhang L."/>
            <person name="Wang X."/>
            <person name="Qi H."/>
            <person name="Xiong Z."/>
            <person name="Que H."/>
            <person name="Xie Y."/>
            <person name="Holland P.W."/>
            <person name="Paps J."/>
            <person name="Zhu Y."/>
            <person name="Wu F."/>
            <person name="Chen Y."/>
            <person name="Wang J."/>
            <person name="Peng C."/>
            <person name="Meng J."/>
            <person name="Yang L."/>
            <person name="Liu J."/>
            <person name="Wen B."/>
            <person name="Zhang N."/>
            <person name="Huang Z."/>
            <person name="Zhu Q."/>
            <person name="Feng Y."/>
            <person name="Mount A."/>
            <person name="Hedgecock D."/>
            <person name="Xu Z."/>
            <person name="Liu Y."/>
            <person name="Domazet-Loso T."/>
            <person name="Du Y."/>
            <person name="Sun X."/>
            <person name="Zhang S."/>
            <person name="Liu B."/>
            <person name="Cheng P."/>
            <person name="Jiang X."/>
            <person name="Li J."/>
            <person name="Fan D."/>
            <person name="Wang W."/>
            <person name="Fu W."/>
            <person name="Wang T."/>
            <person name="Wang B."/>
            <person name="Zhang J."/>
            <person name="Peng Z."/>
            <person name="Li Y."/>
            <person name="Li N."/>
            <person name="Wang J."/>
            <person name="Chen M."/>
            <person name="He Y."/>
            <person name="Tan F."/>
            <person name="Song X."/>
            <person name="Zheng Q."/>
            <person name="Huang R."/>
            <person name="Yang H."/>
            <person name="Du X."/>
            <person name="Chen L."/>
            <person name="Yang M."/>
            <person name="Gaffney P.M."/>
            <person name="Wang S."/>
            <person name="Luo L."/>
            <person name="She Z."/>
            <person name="Ming Y."/>
            <person name="Huang W."/>
            <person name="Zhang S."/>
            <person name="Huang B."/>
            <person name="Zhang Y."/>
            <person name="Qu T."/>
            <person name="Ni P."/>
            <person name="Miao G."/>
            <person name="Wang J."/>
            <person name="Wang Q."/>
            <person name="Steinberg C.E."/>
            <person name="Wang H."/>
            <person name="Li N."/>
            <person name="Qian L."/>
            <person name="Zhang G."/>
            <person name="Li Y."/>
            <person name="Yang H."/>
            <person name="Liu X."/>
            <person name="Wang J."/>
            <person name="Yin Y."/>
            <person name="Wang J."/>
        </authorList>
    </citation>
    <scope>NUCLEOTIDE SEQUENCE [LARGE SCALE GENOMIC DNA]</scope>
    <source>
        <strain evidence="3">05x7-T-G4-1.051#20</strain>
    </source>
</reference>
<feature type="compositionally biased region" description="Polar residues" evidence="1">
    <location>
        <begin position="180"/>
        <end position="202"/>
    </location>
</feature>
<keyword evidence="5" id="KW-1185">Reference proteome</keyword>